<dbReference type="PANTHER" id="PTHR13090">
    <property type="entry name" value="ARGININE-HYDROXYLASE NDUFAF5, MITOCHONDRIAL"/>
    <property type="match status" value="1"/>
</dbReference>
<evidence type="ECO:0000256" key="5">
    <source>
        <dbReference type="ARBA" id="ARBA00022679"/>
    </source>
</evidence>
<comment type="catalytic activity">
    <reaction evidence="1 8">
        <text>malonyl-[ACP] + S-adenosyl-L-methionine = malonyl-[ACP] methyl ester + S-adenosyl-L-homocysteine</text>
        <dbReference type="Rhea" id="RHEA:17105"/>
        <dbReference type="Rhea" id="RHEA-COMP:9623"/>
        <dbReference type="Rhea" id="RHEA-COMP:9954"/>
        <dbReference type="ChEBI" id="CHEBI:57856"/>
        <dbReference type="ChEBI" id="CHEBI:59789"/>
        <dbReference type="ChEBI" id="CHEBI:78449"/>
        <dbReference type="ChEBI" id="CHEBI:78845"/>
        <dbReference type="EC" id="2.1.1.197"/>
    </reaction>
</comment>
<organism evidence="10 11">
    <name type="scientific">Paraglaciecola aquimarina</name>
    <dbReference type="NCBI Taxonomy" id="1235557"/>
    <lineage>
        <taxon>Bacteria</taxon>
        <taxon>Pseudomonadati</taxon>
        <taxon>Pseudomonadota</taxon>
        <taxon>Gammaproteobacteria</taxon>
        <taxon>Alteromonadales</taxon>
        <taxon>Alteromonadaceae</taxon>
        <taxon>Paraglaciecola</taxon>
    </lineage>
</organism>
<gene>
    <name evidence="8" type="primary">bioC</name>
    <name evidence="10" type="ORF">RS130_17380</name>
</gene>
<feature type="domain" description="Methyltransferase type 11" evidence="9">
    <location>
        <begin position="95"/>
        <end position="189"/>
    </location>
</feature>
<dbReference type="RefSeq" id="WP_316026982.1">
    <property type="nucleotide sequence ID" value="NZ_JAWDIO010000002.1"/>
</dbReference>
<dbReference type="CDD" id="cd02440">
    <property type="entry name" value="AdoMet_MTases"/>
    <property type="match status" value="1"/>
</dbReference>
<evidence type="ECO:0000256" key="1">
    <source>
        <dbReference type="ARBA" id="ARBA00000852"/>
    </source>
</evidence>
<keyword evidence="7 8" id="KW-0093">Biotin biosynthesis</keyword>
<dbReference type="PANTHER" id="PTHR13090:SF1">
    <property type="entry name" value="ARGININE-HYDROXYLASE NDUFAF5, MITOCHONDRIAL"/>
    <property type="match status" value="1"/>
</dbReference>
<evidence type="ECO:0000256" key="2">
    <source>
        <dbReference type="ARBA" id="ARBA00004746"/>
    </source>
</evidence>
<dbReference type="EC" id="2.1.1.197" evidence="3 8"/>
<comment type="similarity">
    <text evidence="8">Belongs to the methyltransferase superfamily.</text>
</comment>
<dbReference type="SUPFAM" id="SSF53335">
    <property type="entry name" value="S-adenosyl-L-methionine-dependent methyltransferases"/>
    <property type="match status" value="1"/>
</dbReference>
<comment type="function">
    <text evidence="8">Converts the free carboxyl group of a malonyl-thioester to its methyl ester by transfer of a methyl group from S-adenosyl-L-methionine (SAM). It allows to synthesize pimeloyl-ACP via the fatty acid synthetic pathway.</text>
</comment>
<comment type="pathway">
    <text evidence="2 8">Cofactor biosynthesis; biotin biosynthesis.</text>
</comment>
<evidence type="ECO:0000256" key="7">
    <source>
        <dbReference type="ARBA" id="ARBA00022756"/>
    </source>
</evidence>
<evidence type="ECO:0000256" key="8">
    <source>
        <dbReference type="HAMAP-Rule" id="MF_00835"/>
    </source>
</evidence>
<keyword evidence="5 8" id="KW-0808">Transferase</keyword>
<protein>
    <recommendedName>
        <fullName evidence="3 8">Malonyl-[acyl-carrier protein] O-methyltransferase</fullName>
        <shortName evidence="8">Malonyl-ACP O-methyltransferase</shortName>
        <ecNumber evidence="3 8">2.1.1.197</ecNumber>
    </recommendedName>
    <alternativeName>
        <fullName evidence="8">Biotin synthesis protein BioC</fullName>
    </alternativeName>
</protein>
<evidence type="ECO:0000313" key="11">
    <source>
        <dbReference type="Proteomes" id="UP001247805"/>
    </source>
</evidence>
<accession>A0ABU3SZK1</accession>
<evidence type="ECO:0000259" key="9">
    <source>
        <dbReference type="Pfam" id="PF08241"/>
    </source>
</evidence>
<evidence type="ECO:0000256" key="6">
    <source>
        <dbReference type="ARBA" id="ARBA00022691"/>
    </source>
</evidence>
<dbReference type="InterPro" id="IPR013216">
    <property type="entry name" value="Methyltransf_11"/>
</dbReference>
<dbReference type="InterPro" id="IPR029063">
    <property type="entry name" value="SAM-dependent_MTases_sf"/>
</dbReference>
<keyword evidence="11" id="KW-1185">Reference proteome</keyword>
<dbReference type="Gene3D" id="3.40.50.150">
    <property type="entry name" value="Vaccinia Virus protein VP39"/>
    <property type="match status" value="1"/>
</dbReference>
<keyword evidence="6 8" id="KW-0949">S-adenosyl-L-methionine</keyword>
<evidence type="ECO:0000256" key="3">
    <source>
        <dbReference type="ARBA" id="ARBA00012327"/>
    </source>
</evidence>
<proteinExistence type="inferred from homology"/>
<dbReference type="HAMAP" id="MF_00835">
    <property type="entry name" value="BioC"/>
    <property type="match status" value="1"/>
</dbReference>
<dbReference type="GO" id="GO:0032259">
    <property type="term" value="P:methylation"/>
    <property type="evidence" value="ECO:0007669"/>
    <property type="project" value="UniProtKB-KW"/>
</dbReference>
<reference evidence="10 11" key="1">
    <citation type="submission" date="2023-10" db="EMBL/GenBank/DDBJ databases">
        <title>Glaciecola aquimarina strain GGW-M5 nov., isolated from a coastal seawater.</title>
        <authorList>
            <person name="Bayburt H."/>
            <person name="Kim J.M."/>
            <person name="Choi B.J."/>
            <person name="Jeon C.O."/>
        </authorList>
    </citation>
    <scope>NUCLEOTIDE SEQUENCE [LARGE SCALE GENOMIC DNA]</scope>
    <source>
        <strain evidence="10 11">KCTC 32108</strain>
    </source>
</reference>
<evidence type="ECO:0000256" key="4">
    <source>
        <dbReference type="ARBA" id="ARBA00022603"/>
    </source>
</evidence>
<dbReference type="InterPro" id="IPR011814">
    <property type="entry name" value="BioC"/>
</dbReference>
<dbReference type="InterPro" id="IPR050602">
    <property type="entry name" value="Malonyl-ACP_OMT"/>
</dbReference>
<keyword evidence="4 8" id="KW-0489">Methyltransferase</keyword>
<comment type="caution">
    <text evidence="10">The sequence shown here is derived from an EMBL/GenBank/DDBJ whole genome shotgun (WGS) entry which is preliminary data.</text>
</comment>
<dbReference type="Pfam" id="PF08241">
    <property type="entry name" value="Methyltransf_11"/>
    <property type="match status" value="1"/>
</dbReference>
<dbReference type="EMBL" id="JAWDIO010000002">
    <property type="protein sequence ID" value="MDU0355444.1"/>
    <property type="molecule type" value="Genomic_DNA"/>
</dbReference>
<sequence>MSLAKQYGTEKAIKTMPENMAETVPSCLIDNAPAHNVKETKGLKEQTITANGSDKSRIARQFSRAASTYDSAAMVQLDIATDAMAFLPERGNALLDIGCGTGRNSAELGKRCRQLLGLDLAFGMLSYAKGSSRNERQNVMWLQGDAESLPVQDKSVDRVYSSMVLQWCRQQNQVMGEVNRVMTSGGEAVLAIMCDGSFSELNHSWQQLDNGQHVNDFATVRSWQNAALAQGLQVHVCTKQYVTWHANLRQLLSSIKSIGANVVLPTEQAQSELTNRHTFNRQTLLQLEAVYRQSFAKDKLLPLTYQVCYLHCKKTKI</sequence>
<dbReference type="Proteomes" id="UP001247805">
    <property type="component" value="Unassembled WGS sequence"/>
</dbReference>
<evidence type="ECO:0000313" key="10">
    <source>
        <dbReference type="EMBL" id="MDU0355444.1"/>
    </source>
</evidence>
<name>A0ABU3SZK1_9ALTE</name>
<dbReference type="GO" id="GO:0008168">
    <property type="term" value="F:methyltransferase activity"/>
    <property type="evidence" value="ECO:0007669"/>
    <property type="project" value="UniProtKB-KW"/>
</dbReference>